<keyword evidence="2" id="KW-1185">Reference proteome</keyword>
<proteinExistence type="predicted"/>
<protein>
    <submittedName>
        <fullName evidence="1">Uncharacterized protein</fullName>
    </submittedName>
</protein>
<sequence>MPAVVIHAGRHNSKAVGPNGQALVPAEAFRLAGNGGGFFELQPKEGLAQQLVLAWFQWRLHITEHEGFRCL</sequence>
<name>A0AAD5NHC3_ACENE</name>
<organism evidence="1 2">
    <name type="scientific">Acer negundo</name>
    <name type="common">Box elder</name>
    <dbReference type="NCBI Taxonomy" id="4023"/>
    <lineage>
        <taxon>Eukaryota</taxon>
        <taxon>Viridiplantae</taxon>
        <taxon>Streptophyta</taxon>
        <taxon>Embryophyta</taxon>
        <taxon>Tracheophyta</taxon>
        <taxon>Spermatophyta</taxon>
        <taxon>Magnoliopsida</taxon>
        <taxon>eudicotyledons</taxon>
        <taxon>Gunneridae</taxon>
        <taxon>Pentapetalae</taxon>
        <taxon>rosids</taxon>
        <taxon>malvids</taxon>
        <taxon>Sapindales</taxon>
        <taxon>Sapindaceae</taxon>
        <taxon>Hippocastanoideae</taxon>
        <taxon>Acereae</taxon>
        <taxon>Acer</taxon>
    </lineage>
</organism>
<comment type="caution">
    <text evidence="1">The sequence shown here is derived from an EMBL/GenBank/DDBJ whole genome shotgun (WGS) entry which is preliminary data.</text>
</comment>
<dbReference type="EMBL" id="JAJSOW010000107">
    <property type="protein sequence ID" value="KAI9157486.1"/>
    <property type="molecule type" value="Genomic_DNA"/>
</dbReference>
<accession>A0AAD5NHC3</accession>
<gene>
    <name evidence="1" type="ORF">LWI28_023338</name>
</gene>
<dbReference type="AlphaFoldDB" id="A0AAD5NHC3"/>
<evidence type="ECO:0000313" key="2">
    <source>
        <dbReference type="Proteomes" id="UP001064489"/>
    </source>
</evidence>
<evidence type="ECO:0000313" key="1">
    <source>
        <dbReference type="EMBL" id="KAI9157486.1"/>
    </source>
</evidence>
<reference evidence="1" key="1">
    <citation type="journal article" date="2022" name="Plant J.">
        <title>Strategies of tolerance reflected in two North American maple genomes.</title>
        <authorList>
            <person name="McEvoy S.L."/>
            <person name="Sezen U.U."/>
            <person name="Trouern-Trend A."/>
            <person name="McMahon S.M."/>
            <person name="Schaberg P.G."/>
            <person name="Yang J."/>
            <person name="Wegrzyn J.L."/>
            <person name="Swenson N.G."/>
        </authorList>
    </citation>
    <scope>NUCLEOTIDE SEQUENCE</scope>
    <source>
        <strain evidence="1">91603</strain>
    </source>
</reference>
<dbReference type="Proteomes" id="UP001064489">
    <property type="component" value="Chromosome 12"/>
</dbReference>
<reference evidence="1" key="2">
    <citation type="submission" date="2023-02" db="EMBL/GenBank/DDBJ databases">
        <authorList>
            <person name="Swenson N.G."/>
            <person name="Wegrzyn J.L."/>
            <person name="Mcevoy S.L."/>
        </authorList>
    </citation>
    <scope>NUCLEOTIDE SEQUENCE</scope>
    <source>
        <strain evidence="1">91603</strain>
        <tissue evidence="1">Leaf</tissue>
    </source>
</reference>